<evidence type="ECO:0000256" key="5">
    <source>
        <dbReference type="SAM" id="Phobius"/>
    </source>
</evidence>
<dbReference type="PROSITE" id="PS50850">
    <property type="entry name" value="MFS"/>
    <property type="match status" value="1"/>
</dbReference>
<keyword evidence="8" id="KW-1185">Reference proteome</keyword>
<keyword evidence="2 5" id="KW-0812">Transmembrane</keyword>
<feature type="transmembrane region" description="Helical" evidence="5">
    <location>
        <begin position="215"/>
        <end position="233"/>
    </location>
</feature>
<evidence type="ECO:0000256" key="1">
    <source>
        <dbReference type="ARBA" id="ARBA00004141"/>
    </source>
</evidence>
<dbReference type="InterPro" id="IPR045263">
    <property type="entry name" value="GLUT"/>
</dbReference>
<evidence type="ECO:0000259" key="6">
    <source>
        <dbReference type="PROSITE" id="PS50850"/>
    </source>
</evidence>
<feature type="transmembrane region" description="Helical" evidence="5">
    <location>
        <begin position="127"/>
        <end position="147"/>
    </location>
</feature>
<dbReference type="Proteomes" id="UP001158576">
    <property type="component" value="Chromosome 1"/>
</dbReference>
<comment type="subcellular location">
    <subcellularLocation>
        <location evidence="1">Membrane</location>
        <topology evidence="1">Multi-pass membrane protein</topology>
    </subcellularLocation>
</comment>
<feature type="transmembrane region" description="Helical" evidence="5">
    <location>
        <begin position="95"/>
        <end position="115"/>
    </location>
</feature>
<dbReference type="Gene3D" id="1.20.1250.20">
    <property type="entry name" value="MFS general substrate transporter like domains"/>
    <property type="match status" value="1"/>
</dbReference>
<keyword evidence="3 5" id="KW-1133">Transmembrane helix</keyword>
<evidence type="ECO:0000256" key="3">
    <source>
        <dbReference type="ARBA" id="ARBA00022989"/>
    </source>
</evidence>
<dbReference type="InterPro" id="IPR020846">
    <property type="entry name" value="MFS_dom"/>
</dbReference>
<evidence type="ECO:0000256" key="4">
    <source>
        <dbReference type="ARBA" id="ARBA00023136"/>
    </source>
</evidence>
<feature type="transmembrane region" description="Helical" evidence="5">
    <location>
        <begin position="153"/>
        <end position="175"/>
    </location>
</feature>
<evidence type="ECO:0000313" key="8">
    <source>
        <dbReference type="Proteomes" id="UP001158576"/>
    </source>
</evidence>
<protein>
    <submittedName>
        <fullName evidence="7">Oidioi.mRNA.OKI2018_I69.chr1.g2567.t1.cds</fullName>
    </submittedName>
</protein>
<proteinExistence type="predicted"/>
<reference evidence="7 8" key="1">
    <citation type="submission" date="2021-04" db="EMBL/GenBank/DDBJ databases">
        <authorList>
            <person name="Bliznina A."/>
        </authorList>
    </citation>
    <scope>NUCLEOTIDE SEQUENCE [LARGE SCALE GENOMIC DNA]</scope>
</reference>
<organism evidence="7 8">
    <name type="scientific">Oikopleura dioica</name>
    <name type="common">Tunicate</name>
    <dbReference type="NCBI Taxonomy" id="34765"/>
    <lineage>
        <taxon>Eukaryota</taxon>
        <taxon>Metazoa</taxon>
        <taxon>Chordata</taxon>
        <taxon>Tunicata</taxon>
        <taxon>Appendicularia</taxon>
        <taxon>Copelata</taxon>
        <taxon>Oikopleuridae</taxon>
        <taxon>Oikopleura</taxon>
    </lineage>
</organism>
<dbReference type="InterPro" id="IPR003663">
    <property type="entry name" value="Sugar/inositol_transpt"/>
</dbReference>
<feature type="transmembrane region" description="Helical" evidence="5">
    <location>
        <begin position="387"/>
        <end position="411"/>
    </location>
</feature>
<dbReference type="PANTHER" id="PTHR23503:SF132">
    <property type="entry name" value="SOLUTE CARRIER FAMILY 2, FACILITATED GLUCOSE TRANSPORTER MEMBER 5-LIKE"/>
    <property type="match status" value="1"/>
</dbReference>
<dbReference type="InterPro" id="IPR036259">
    <property type="entry name" value="MFS_trans_sf"/>
</dbReference>
<dbReference type="PRINTS" id="PR00171">
    <property type="entry name" value="SUGRTRNSPORT"/>
</dbReference>
<evidence type="ECO:0000256" key="2">
    <source>
        <dbReference type="ARBA" id="ARBA00022692"/>
    </source>
</evidence>
<gene>
    <name evidence="7" type="ORF">OKIOD_LOCUS11332</name>
</gene>
<dbReference type="Pfam" id="PF00083">
    <property type="entry name" value="Sugar_tr"/>
    <property type="match status" value="1"/>
</dbReference>
<dbReference type="SUPFAM" id="SSF103473">
    <property type="entry name" value="MFS general substrate transporter"/>
    <property type="match status" value="1"/>
</dbReference>
<feature type="transmembrane region" description="Helical" evidence="5">
    <location>
        <begin position="7"/>
        <end position="26"/>
    </location>
</feature>
<feature type="domain" description="Major facilitator superfamily (MFS) profile" evidence="6">
    <location>
        <begin position="13"/>
        <end position="451"/>
    </location>
</feature>
<dbReference type="InterPro" id="IPR005828">
    <property type="entry name" value="MFS_sugar_transport-like"/>
</dbReference>
<feature type="transmembrane region" description="Helical" evidence="5">
    <location>
        <begin position="187"/>
        <end position="209"/>
    </location>
</feature>
<evidence type="ECO:0000313" key="7">
    <source>
        <dbReference type="EMBL" id="CAG5105916.1"/>
    </source>
</evidence>
<dbReference type="EMBL" id="OU015566">
    <property type="protein sequence ID" value="CAG5105916.1"/>
    <property type="molecule type" value="Genomic_DNA"/>
</dbReference>
<name>A0ABN7SVU0_OIKDI</name>
<feature type="transmembrane region" description="Helical" evidence="5">
    <location>
        <begin position="330"/>
        <end position="349"/>
    </location>
</feature>
<feature type="transmembrane region" description="Helical" evidence="5">
    <location>
        <begin position="361"/>
        <end position="381"/>
    </location>
</feature>
<dbReference type="PANTHER" id="PTHR23503">
    <property type="entry name" value="SOLUTE CARRIER FAMILY 2"/>
    <property type="match status" value="1"/>
</dbReference>
<keyword evidence="4 5" id="KW-0472">Membrane</keyword>
<sequence length="451" mass="49088">MGEKMTSTFLGGLIICVLAGSFQYGWNVSNVNGPAGFIKEKLYPNLCVDKCLSDADSLEETNPLYGKQCNSTVLEDESCTVEEYTGFVKNQENQFSTAVSMFTVGGMAGSFSTTFMVTRFGRKGAQFVNCFASFIGGAFYVAAYYLSSHYCLLLARLAVGYFAGLATGICPMYVIEISTADFRGKAGVLPQLFITIGILTAQILAFPSILGKASLWGWFMALGSIPCIVWILYSPKMVESPRYTLIEKNNSEQAQEDLQKLRGVEDVSGELAELEEEAAKLKEMLSFKWQLMIVCIAQMGQQLSGINAIFFYTNDIFKAAGFSVETSTMISALVGLENVGMTFVSLAVIEKFGRTGLHVGGNVLMVIFCLGMFLCLKYLTAASFVPYLSIVCILGYIVGFALGPGPVPWIWNSEYFPQRARGPAGSVSCALNWTAAFVVGKFFPIGTVSFI</sequence>
<accession>A0ABN7SVU0</accession>
<feature type="transmembrane region" description="Helical" evidence="5">
    <location>
        <begin position="289"/>
        <end position="310"/>
    </location>
</feature>